<dbReference type="EMBL" id="LIBJ01000003">
    <property type="protein sequence ID" value="KRO49541.1"/>
    <property type="molecule type" value="Genomic_DNA"/>
</dbReference>
<keyword evidence="1" id="KW-1133">Transmembrane helix</keyword>
<evidence type="ECO:0000313" key="2">
    <source>
        <dbReference type="EMBL" id="KRO49541.1"/>
    </source>
</evidence>
<dbReference type="Proteomes" id="UP000051017">
    <property type="component" value="Unassembled WGS sequence"/>
</dbReference>
<organism evidence="2 3">
    <name type="scientific">Acidimicrobiia bacterium BACL6 MAG-120924-bin43</name>
    <dbReference type="NCBI Taxonomy" id="1655583"/>
    <lineage>
        <taxon>Bacteria</taxon>
        <taxon>Bacillati</taxon>
        <taxon>Actinomycetota</taxon>
        <taxon>Acidimicrobiia</taxon>
        <taxon>acIV cluster</taxon>
    </lineage>
</organism>
<evidence type="ECO:0008006" key="4">
    <source>
        <dbReference type="Google" id="ProtNLM"/>
    </source>
</evidence>
<accession>A0A0R2QHE6</accession>
<gene>
    <name evidence="2" type="ORF">ABR75_02400</name>
</gene>
<sequence length="144" mass="16201">MSSTDLHLVRHRGVRAFAVPLTVLVAFALATTLFVVPVRTWMSQGNVLNTKQQEYAAYEDIVENMQNQVNYLQSPSGLRDAIRTQLGYLYPSERRVPMMETPALSTTLPERWPYTIVSTMMFVKTLEAAEQDAKGKIALTPLVP</sequence>
<comment type="caution">
    <text evidence="2">The sequence shown here is derived from an EMBL/GenBank/DDBJ whole genome shotgun (WGS) entry which is preliminary data.</text>
</comment>
<evidence type="ECO:0000256" key="1">
    <source>
        <dbReference type="SAM" id="Phobius"/>
    </source>
</evidence>
<name>A0A0R2QHE6_9ACTN</name>
<evidence type="ECO:0000313" key="3">
    <source>
        <dbReference type="Proteomes" id="UP000051017"/>
    </source>
</evidence>
<dbReference type="AlphaFoldDB" id="A0A0R2QHE6"/>
<proteinExistence type="predicted"/>
<keyword evidence="1" id="KW-0812">Transmembrane</keyword>
<reference evidence="2 3" key="1">
    <citation type="submission" date="2015-10" db="EMBL/GenBank/DDBJ databases">
        <title>Metagenome-Assembled Genomes uncover a global brackish microbiome.</title>
        <authorList>
            <person name="Hugerth L.W."/>
            <person name="Larsson J."/>
            <person name="Alneberg J."/>
            <person name="Lindh M.V."/>
            <person name="Legrand C."/>
            <person name="Pinhassi J."/>
            <person name="Andersson A.F."/>
        </authorList>
    </citation>
    <scope>NUCLEOTIDE SEQUENCE [LARGE SCALE GENOMIC DNA]</scope>
    <source>
        <strain evidence="2">BACL6 MAG-120924-bin43</strain>
    </source>
</reference>
<feature type="transmembrane region" description="Helical" evidence="1">
    <location>
        <begin position="16"/>
        <end position="36"/>
    </location>
</feature>
<protein>
    <recommendedName>
        <fullName evidence="4">Septum formation initiator</fullName>
    </recommendedName>
</protein>
<keyword evidence="1" id="KW-0472">Membrane</keyword>